<dbReference type="GO" id="GO:0016020">
    <property type="term" value="C:membrane"/>
    <property type="evidence" value="ECO:0007669"/>
    <property type="project" value="TreeGrafter"/>
</dbReference>
<dbReference type="GO" id="GO:0047372">
    <property type="term" value="F:monoacylglycerol lipase activity"/>
    <property type="evidence" value="ECO:0007669"/>
    <property type="project" value="TreeGrafter"/>
</dbReference>
<dbReference type="SUPFAM" id="SSF53474">
    <property type="entry name" value="alpha/beta-Hydrolases"/>
    <property type="match status" value="1"/>
</dbReference>
<dbReference type="Pfam" id="PF00561">
    <property type="entry name" value="Abhydrolase_1"/>
    <property type="match status" value="1"/>
</dbReference>
<dbReference type="Gene3D" id="3.40.50.1820">
    <property type="entry name" value="alpha/beta hydrolase"/>
    <property type="match status" value="1"/>
</dbReference>
<dbReference type="InterPro" id="IPR050266">
    <property type="entry name" value="AB_hydrolase_sf"/>
</dbReference>
<evidence type="ECO:0000259" key="1">
    <source>
        <dbReference type="Pfam" id="PF00561"/>
    </source>
</evidence>
<evidence type="ECO:0000313" key="2">
    <source>
        <dbReference type="EMBL" id="AXB44563.1"/>
    </source>
</evidence>
<dbReference type="Proteomes" id="UP000250434">
    <property type="component" value="Chromosome"/>
</dbReference>
<dbReference type="RefSeq" id="WP_113693818.1">
    <property type="nucleotide sequence ID" value="NZ_CP015163.1"/>
</dbReference>
<accession>A0A344L939</accession>
<protein>
    <recommendedName>
        <fullName evidence="1">AB hydrolase-1 domain-containing protein</fullName>
    </recommendedName>
</protein>
<dbReference type="GO" id="GO:0046464">
    <property type="term" value="P:acylglycerol catabolic process"/>
    <property type="evidence" value="ECO:0007669"/>
    <property type="project" value="TreeGrafter"/>
</dbReference>
<keyword evidence="3" id="KW-1185">Reference proteome</keyword>
<reference evidence="2 3" key="1">
    <citation type="submission" date="2016-04" db="EMBL/GenBank/DDBJ databases">
        <title>Complete genome sequence and analysis of deep-sea sediment isolate, Amycolatopsis sp. WP1.</title>
        <authorList>
            <person name="Wang H."/>
            <person name="Chen S."/>
            <person name="Wu Q."/>
        </authorList>
    </citation>
    <scope>NUCLEOTIDE SEQUENCE [LARGE SCALE GENOMIC DNA]</scope>
    <source>
        <strain evidence="2 3">WP1</strain>
    </source>
</reference>
<name>A0A344L939_9PSEU</name>
<proteinExistence type="predicted"/>
<dbReference type="KEGG" id="aab:A4R43_20345"/>
<dbReference type="AlphaFoldDB" id="A0A344L939"/>
<dbReference type="PANTHER" id="PTHR43798">
    <property type="entry name" value="MONOACYLGLYCEROL LIPASE"/>
    <property type="match status" value="1"/>
</dbReference>
<feature type="domain" description="AB hydrolase-1" evidence="1">
    <location>
        <begin position="53"/>
        <end position="185"/>
    </location>
</feature>
<dbReference type="PANTHER" id="PTHR43798:SF33">
    <property type="entry name" value="HYDROLASE, PUTATIVE (AFU_ORTHOLOGUE AFUA_2G14860)-RELATED"/>
    <property type="match status" value="1"/>
</dbReference>
<dbReference type="OrthoDB" id="5513277at2"/>
<dbReference type="InterPro" id="IPR000073">
    <property type="entry name" value="AB_hydrolase_1"/>
</dbReference>
<gene>
    <name evidence="2" type="ORF">A4R43_20345</name>
</gene>
<evidence type="ECO:0000313" key="3">
    <source>
        <dbReference type="Proteomes" id="UP000250434"/>
    </source>
</evidence>
<sequence>MGKTGDFTSESRRTAYFAAYRSAMAEGPPPAAVHDVETSFGTTRVYRHGNDGPPIVLLHGLLAGAPMWAPFWAPLSAGHTVYTIDILGEGGHSVQTGPMTEHADRARCLDEVLEAMRLTGVHLVGASSGGWHAVNYATRYRERLATVTLLDPTTVTANFSFGALRYGVLLKLFPFDWMWRRFFRWAAGTDISGDPAVRLARAATGAYRPAILFQTCPSEADLRAMDVPTLVVLSGRSVVHDSALAAERARAWLPQSEVEAWPELGHYFSPADCRRAADRLLHFIAARLPQA</sequence>
<organism evidence="2 3">
    <name type="scientific">Amycolatopsis albispora</name>
    <dbReference type="NCBI Taxonomy" id="1804986"/>
    <lineage>
        <taxon>Bacteria</taxon>
        <taxon>Bacillati</taxon>
        <taxon>Actinomycetota</taxon>
        <taxon>Actinomycetes</taxon>
        <taxon>Pseudonocardiales</taxon>
        <taxon>Pseudonocardiaceae</taxon>
        <taxon>Amycolatopsis</taxon>
    </lineage>
</organism>
<dbReference type="EMBL" id="CP015163">
    <property type="protein sequence ID" value="AXB44563.1"/>
    <property type="molecule type" value="Genomic_DNA"/>
</dbReference>
<dbReference type="InterPro" id="IPR029058">
    <property type="entry name" value="AB_hydrolase_fold"/>
</dbReference>